<proteinExistence type="predicted"/>
<dbReference type="Pfam" id="PF04230">
    <property type="entry name" value="PS_pyruv_trans"/>
    <property type="match status" value="1"/>
</dbReference>
<keyword evidence="3" id="KW-0808">Transferase</keyword>
<evidence type="ECO:0000313" key="2">
    <source>
        <dbReference type="EMBL" id="OQK02629.1"/>
    </source>
</evidence>
<dbReference type="EMBL" id="NIXT01000277">
    <property type="protein sequence ID" value="OXE33529.1"/>
    <property type="molecule type" value="Genomic_DNA"/>
</dbReference>
<comment type="caution">
    <text evidence="3">The sequence shown here is derived from an EMBL/GenBank/DDBJ whole genome shotgun (WGS) entry which is preliminary data.</text>
</comment>
<dbReference type="GO" id="GO:0016740">
    <property type="term" value="F:transferase activity"/>
    <property type="evidence" value="ECO:0007669"/>
    <property type="project" value="UniProtKB-KW"/>
</dbReference>
<dbReference type="PANTHER" id="PTHR36836">
    <property type="entry name" value="COLANIC ACID BIOSYNTHESIS PROTEIN WCAK"/>
    <property type="match status" value="1"/>
</dbReference>
<accession>A0A0L8TQS6</accession>
<dbReference type="PANTHER" id="PTHR36836:SF1">
    <property type="entry name" value="COLANIC ACID BIOSYNTHESIS PROTEIN WCAK"/>
    <property type="match status" value="1"/>
</dbReference>
<dbReference type="GeneID" id="1188824"/>
<dbReference type="InterPro" id="IPR007345">
    <property type="entry name" value="Polysacch_pyruvyl_Trfase"/>
</dbReference>
<feature type="domain" description="Polysaccharide pyruvyl transferase" evidence="1">
    <location>
        <begin position="16"/>
        <end position="318"/>
    </location>
</feature>
<protein>
    <submittedName>
        <fullName evidence="3">Polysaccharide pyruvyl transferase</fullName>
    </submittedName>
</protein>
<name>A0A0L8TQS6_VIBPH</name>
<reference evidence="3 5" key="2">
    <citation type="journal article" date="2017" name="Appl. Environ. Microbiol.">
        <title>Parallel evolution of two clades of a major Atlantic endemic Vibrio parahaemolyticus pathogen lineage by independent acquisition of related pathogenicity islands.</title>
        <authorList>
            <person name="Xu F."/>
            <person name="Gonzalez-Escalona N."/>
            <person name="Drees K.P."/>
            <person name="Sebra R.P."/>
            <person name="Cooper V.S."/>
            <person name="Jones S.H."/>
            <person name="Whistler C.A."/>
        </authorList>
    </citation>
    <scope>NUCLEOTIDE SEQUENCE [LARGE SCALE GENOMIC DNA]</scope>
    <source>
        <strain evidence="3 5">MAVP-3</strain>
    </source>
</reference>
<reference evidence="2 4" key="1">
    <citation type="submission" date="2015-08" db="EMBL/GenBank/DDBJ databases">
        <title>Draft Genome Sequences of Vibrio parahaemolyticus Strains.</title>
        <authorList>
            <person name="Gonzalez-Escalona N."/>
            <person name="DePaola A."/>
        </authorList>
    </citation>
    <scope>NUCLEOTIDE SEQUENCE [LARGE SCALE GENOMIC DNA]</scope>
    <source>
        <strain evidence="2 4">CFSAN001621</strain>
    </source>
</reference>
<keyword evidence="4" id="KW-1185">Reference proteome</keyword>
<evidence type="ECO:0000313" key="3">
    <source>
        <dbReference type="EMBL" id="OXE33529.1"/>
    </source>
</evidence>
<organism evidence="3 5">
    <name type="scientific">Vibrio parahaemolyticus</name>
    <dbReference type="NCBI Taxonomy" id="670"/>
    <lineage>
        <taxon>Bacteria</taxon>
        <taxon>Pseudomonadati</taxon>
        <taxon>Pseudomonadota</taxon>
        <taxon>Gammaproteobacteria</taxon>
        <taxon>Vibrionales</taxon>
        <taxon>Vibrionaceae</taxon>
        <taxon>Vibrio</taxon>
    </lineage>
</organism>
<dbReference type="Proteomes" id="UP000214596">
    <property type="component" value="Unassembled WGS sequence"/>
</dbReference>
<dbReference type="RefSeq" id="WP_005454928.1">
    <property type="nucleotide sequence ID" value="NZ_CAMFGX010000003.1"/>
</dbReference>
<evidence type="ECO:0000313" key="4">
    <source>
        <dbReference type="Proteomes" id="UP000191946"/>
    </source>
</evidence>
<dbReference type="EMBL" id="LHQV01000006">
    <property type="protein sequence ID" value="OQK02629.1"/>
    <property type="molecule type" value="Genomic_DNA"/>
</dbReference>
<evidence type="ECO:0000259" key="1">
    <source>
        <dbReference type="Pfam" id="PF04230"/>
    </source>
</evidence>
<dbReference type="OrthoDB" id="1814359at2"/>
<dbReference type="AlphaFoldDB" id="A0A0L8TQS6"/>
<dbReference type="Proteomes" id="UP000191946">
    <property type="component" value="Unassembled WGS sequence"/>
</dbReference>
<gene>
    <name evidence="2" type="ORF">AKG60_05135</name>
    <name evidence="3" type="ORF">CA163_07045</name>
</gene>
<evidence type="ECO:0000313" key="5">
    <source>
        <dbReference type="Proteomes" id="UP000214596"/>
    </source>
</evidence>
<sequence length="379" mass="43010">MTAKKLVMVGYTHDTNLGDQVIADSAEYLIKKNIIDNEFSVERFNLNYSNEFNSFKRLKRKVINKILSRLSSSSSFDYKVGCYKRDYKNKFNDASAIVFAGGGMIKFKYQDCWAHISALVDTVANKPCPIFFNAVGVEGYDQSNYKCRLLKESLNHSAIKMVTTRDDLSLLNDGYIENGYIKTAQVADSAVFSSEVYGVQKKSRDVVGLGLVRARIFKDNGIDLDRTQVIELYASLISELEARGQSYQLFTNGLKSDVDILEDLETYLGKQLNVIEPQTPRELVELISTFKCTIAARLHACIISYSLTVPVVGLVWNNKVKMFGECIGYPERFFSHQDFDANEIIDRLTLSVAEGYEPNHYERYRETVNTSINKMISMI</sequence>
<dbReference type="STRING" id="670.ACZ92_09650"/>